<keyword evidence="2" id="KW-0808">Transferase</keyword>
<reference evidence="2 3" key="1">
    <citation type="submission" date="2019-08" db="EMBL/GenBank/DDBJ databases">
        <title>Sphingorhabdus soil sp. nov., isolated from arctic soil.</title>
        <authorList>
            <person name="Liu Y."/>
        </authorList>
    </citation>
    <scope>NUCLEOTIDE SEQUENCE [LARGE SCALE GENOMIC DNA]</scope>
    <source>
        <strain evidence="2 3">D-2Q-5-6</strain>
    </source>
</reference>
<organism evidence="2 3">
    <name type="scientific">Flavisphingopyxis soli</name>
    <dbReference type="NCBI Taxonomy" id="2601267"/>
    <lineage>
        <taxon>Bacteria</taxon>
        <taxon>Pseudomonadati</taxon>
        <taxon>Pseudomonadota</taxon>
        <taxon>Alphaproteobacteria</taxon>
        <taxon>Sphingomonadales</taxon>
        <taxon>Sphingopyxidaceae</taxon>
        <taxon>Flavisphingopyxis</taxon>
    </lineage>
</organism>
<accession>A0A5C6UTH5</accession>
<comment type="caution">
    <text evidence="2">The sequence shown here is derived from an EMBL/GenBank/DDBJ whole genome shotgun (WGS) entry which is preliminary data.</text>
</comment>
<evidence type="ECO:0000313" key="3">
    <source>
        <dbReference type="Proteomes" id="UP000321129"/>
    </source>
</evidence>
<dbReference type="Pfam" id="PF13439">
    <property type="entry name" value="Glyco_transf_4"/>
    <property type="match status" value="1"/>
</dbReference>
<evidence type="ECO:0000313" key="2">
    <source>
        <dbReference type="EMBL" id="TXC74248.1"/>
    </source>
</evidence>
<protein>
    <submittedName>
        <fullName evidence="2">Glycosyltransferase family 4 protein</fullName>
    </submittedName>
</protein>
<dbReference type="AlphaFoldDB" id="A0A5C6UTH5"/>
<dbReference type="PANTHER" id="PTHR12526">
    <property type="entry name" value="GLYCOSYLTRANSFERASE"/>
    <property type="match status" value="1"/>
</dbReference>
<dbReference type="SUPFAM" id="SSF53756">
    <property type="entry name" value="UDP-Glycosyltransferase/glycogen phosphorylase"/>
    <property type="match status" value="1"/>
</dbReference>
<name>A0A5C6UTH5_9SPHN</name>
<dbReference type="Gene3D" id="3.40.50.2000">
    <property type="entry name" value="Glycogen Phosphorylase B"/>
    <property type="match status" value="2"/>
</dbReference>
<keyword evidence="3" id="KW-1185">Reference proteome</keyword>
<evidence type="ECO:0000259" key="1">
    <source>
        <dbReference type="Pfam" id="PF13439"/>
    </source>
</evidence>
<dbReference type="InterPro" id="IPR028098">
    <property type="entry name" value="Glyco_trans_4-like_N"/>
</dbReference>
<proteinExistence type="predicted"/>
<dbReference type="Proteomes" id="UP000321129">
    <property type="component" value="Unassembled WGS sequence"/>
</dbReference>
<dbReference type="Pfam" id="PF13692">
    <property type="entry name" value="Glyco_trans_1_4"/>
    <property type="match status" value="1"/>
</dbReference>
<sequence length="412" mass="44080">MTSRLTLHIVRGLRTCAAWLFASKDRRGVPDPCADRLGGSPRDARERRRIAFAIKAMGAQGGGAERVLADVANGLAARGHSVVIVSYDRAETPDFYALDPAIERVRLGVGETHKPTGLRETLTRLPRLRSAIKSFAPDVAVGFMHSIYIPMVAALVGTKTPLIASDHIVYDHFRTRPLEGALLRVAAPWFAAMTAVSPTARDTYPPAVARRMRVIPNPVSASPGAMADTRGAVRKRVLTVGRLAEQKDQRTLIAAFAQLASEFPDWDLRIVGEGDLRPALERQIADLGMSHRIDLAGAVSDVASEYAAAQMFALPSSYESFGLVTAEAFAHGLPVVGFADCPGTNALVVDGVNGILVGGPDRIAAFADGLRRLMGDAVLRVRLGDAAPASVAEFSTERVIVAWEGLIYSVEA</sequence>
<feature type="domain" description="Glycosyltransferase subfamily 4-like N-terminal" evidence="1">
    <location>
        <begin position="62"/>
        <end position="220"/>
    </location>
</feature>
<dbReference type="CDD" id="cd03820">
    <property type="entry name" value="GT4_AmsD-like"/>
    <property type="match status" value="1"/>
</dbReference>
<dbReference type="GO" id="GO:0016757">
    <property type="term" value="F:glycosyltransferase activity"/>
    <property type="evidence" value="ECO:0007669"/>
    <property type="project" value="UniProtKB-ARBA"/>
</dbReference>
<gene>
    <name evidence="2" type="ORF">FSZ31_05965</name>
</gene>
<dbReference type="EMBL" id="VOPY01000001">
    <property type="protein sequence ID" value="TXC74248.1"/>
    <property type="molecule type" value="Genomic_DNA"/>
</dbReference>